<dbReference type="Pfam" id="PF04893">
    <property type="entry name" value="Yip1"/>
    <property type="match status" value="1"/>
</dbReference>
<dbReference type="RefSeq" id="WP_090198482.1">
    <property type="nucleotide sequence ID" value="NZ_FOYP01000001.1"/>
</dbReference>
<feature type="transmembrane region" description="Helical" evidence="5">
    <location>
        <begin position="104"/>
        <end position="125"/>
    </location>
</feature>
<name>A0A1I6GET0_9RHOB</name>
<evidence type="ECO:0000256" key="5">
    <source>
        <dbReference type="SAM" id="Phobius"/>
    </source>
</evidence>
<dbReference type="InterPro" id="IPR006977">
    <property type="entry name" value="Yip1_dom"/>
</dbReference>
<sequence>MKLSLQGWFDAITATLKEPDAAAERVFSYRFARSTLLQAVVVLSIINMILLAIVSLITPTSIDGAVHVTPLSLVILIAGSMCILAAAIAKIGRMFGGVGDLDGALTAVVWLQAVGLTLDGAQILLMLLSPLIAVFFGFAALFALAWCTVNFVNVLHGFNSLGKATVTLIVALIGTIIAVVILMALLGITPSGDMT</sequence>
<keyword evidence="4 5" id="KW-0472">Membrane</keyword>
<feature type="transmembrane region" description="Helical" evidence="5">
    <location>
        <begin position="131"/>
        <end position="152"/>
    </location>
</feature>
<evidence type="ECO:0000313" key="8">
    <source>
        <dbReference type="Proteomes" id="UP000199478"/>
    </source>
</evidence>
<dbReference type="STRING" id="390270.SAMN04488005_1543"/>
<organism evidence="7 8">
    <name type="scientific">Yoonia tamlensis</name>
    <dbReference type="NCBI Taxonomy" id="390270"/>
    <lineage>
        <taxon>Bacteria</taxon>
        <taxon>Pseudomonadati</taxon>
        <taxon>Pseudomonadota</taxon>
        <taxon>Alphaproteobacteria</taxon>
        <taxon>Rhodobacterales</taxon>
        <taxon>Paracoccaceae</taxon>
        <taxon>Yoonia</taxon>
    </lineage>
</organism>
<feature type="transmembrane region" description="Helical" evidence="5">
    <location>
        <begin position="70"/>
        <end position="92"/>
    </location>
</feature>
<evidence type="ECO:0000256" key="1">
    <source>
        <dbReference type="ARBA" id="ARBA00004141"/>
    </source>
</evidence>
<feature type="domain" description="Yip1" evidence="6">
    <location>
        <begin position="16"/>
        <end position="180"/>
    </location>
</feature>
<keyword evidence="8" id="KW-1185">Reference proteome</keyword>
<feature type="transmembrane region" description="Helical" evidence="5">
    <location>
        <begin position="35"/>
        <end position="58"/>
    </location>
</feature>
<dbReference type="GO" id="GO:0016020">
    <property type="term" value="C:membrane"/>
    <property type="evidence" value="ECO:0007669"/>
    <property type="project" value="UniProtKB-SubCell"/>
</dbReference>
<proteinExistence type="predicted"/>
<dbReference type="AlphaFoldDB" id="A0A1I6GET0"/>
<dbReference type="EMBL" id="FOYP01000001">
    <property type="protein sequence ID" value="SFR40702.1"/>
    <property type="molecule type" value="Genomic_DNA"/>
</dbReference>
<comment type="subcellular location">
    <subcellularLocation>
        <location evidence="1">Membrane</location>
        <topology evidence="1">Multi-pass membrane protein</topology>
    </subcellularLocation>
</comment>
<keyword evidence="2 5" id="KW-0812">Transmembrane</keyword>
<keyword evidence="3 5" id="KW-1133">Transmembrane helix</keyword>
<dbReference type="OrthoDB" id="7872013at2"/>
<evidence type="ECO:0000256" key="2">
    <source>
        <dbReference type="ARBA" id="ARBA00022692"/>
    </source>
</evidence>
<reference evidence="8" key="1">
    <citation type="submission" date="2016-10" db="EMBL/GenBank/DDBJ databases">
        <authorList>
            <person name="Varghese N."/>
            <person name="Submissions S."/>
        </authorList>
    </citation>
    <scope>NUCLEOTIDE SEQUENCE [LARGE SCALE GENOMIC DNA]</scope>
    <source>
        <strain evidence="8">DSM 26879</strain>
    </source>
</reference>
<accession>A0A1I6GET0</accession>
<feature type="transmembrane region" description="Helical" evidence="5">
    <location>
        <begin position="164"/>
        <end position="188"/>
    </location>
</feature>
<evidence type="ECO:0000313" key="7">
    <source>
        <dbReference type="EMBL" id="SFR40702.1"/>
    </source>
</evidence>
<protein>
    <recommendedName>
        <fullName evidence="6">Yip1 domain-containing protein</fullName>
    </recommendedName>
</protein>
<evidence type="ECO:0000259" key="6">
    <source>
        <dbReference type="Pfam" id="PF04893"/>
    </source>
</evidence>
<evidence type="ECO:0000256" key="4">
    <source>
        <dbReference type="ARBA" id="ARBA00023136"/>
    </source>
</evidence>
<evidence type="ECO:0000256" key="3">
    <source>
        <dbReference type="ARBA" id="ARBA00022989"/>
    </source>
</evidence>
<gene>
    <name evidence="7" type="ORF">SAMN04488005_1543</name>
</gene>
<dbReference type="Proteomes" id="UP000199478">
    <property type="component" value="Unassembled WGS sequence"/>
</dbReference>